<dbReference type="CDD" id="cd00121">
    <property type="entry name" value="MATH"/>
    <property type="match status" value="1"/>
</dbReference>
<accession>A0A8X7W4G7</accession>
<name>A0A8X7W4G7_BRACI</name>
<dbReference type="PANTHER" id="PTHR37173:SF1">
    <property type="entry name" value="PROLINE-RICH FAMILY PROTEIN"/>
    <property type="match status" value="1"/>
</dbReference>
<keyword evidence="5" id="KW-1185">Reference proteome</keyword>
<dbReference type="InterPro" id="IPR008974">
    <property type="entry name" value="TRAF-like"/>
</dbReference>
<dbReference type="Proteomes" id="UP000886595">
    <property type="component" value="Unassembled WGS sequence"/>
</dbReference>
<evidence type="ECO:0000313" key="5">
    <source>
        <dbReference type="Proteomes" id="UP000886595"/>
    </source>
</evidence>
<dbReference type="SUPFAM" id="SSF49599">
    <property type="entry name" value="TRAF domain-like"/>
    <property type="match status" value="1"/>
</dbReference>
<feature type="region of interest" description="Disordered" evidence="2">
    <location>
        <begin position="183"/>
        <end position="205"/>
    </location>
</feature>
<comment type="caution">
    <text evidence="4">The sequence shown here is derived from an EMBL/GenBank/DDBJ whole genome shotgun (WGS) entry which is preliminary data.</text>
</comment>
<evidence type="ECO:0000313" key="4">
    <source>
        <dbReference type="EMBL" id="KAG2323236.1"/>
    </source>
</evidence>
<dbReference type="AlphaFoldDB" id="A0A8X7W4G7"/>
<evidence type="ECO:0000256" key="1">
    <source>
        <dbReference type="ARBA" id="ARBA00004906"/>
    </source>
</evidence>
<proteinExistence type="predicted"/>
<dbReference type="EMBL" id="JAAMPC010000003">
    <property type="protein sequence ID" value="KAG2323236.1"/>
    <property type="molecule type" value="Genomic_DNA"/>
</dbReference>
<feature type="region of interest" description="Disordered" evidence="2">
    <location>
        <begin position="109"/>
        <end position="167"/>
    </location>
</feature>
<dbReference type="Gene3D" id="3.30.710.10">
    <property type="entry name" value="Potassium Channel Kv1.1, Chain A"/>
    <property type="match status" value="1"/>
</dbReference>
<reference evidence="4 5" key="1">
    <citation type="submission" date="2020-02" db="EMBL/GenBank/DDBJ databases">
        <authorList>
            <person name="Ma Q."/>
            <person name="Huang Y."/>
            <person name="Song X."/>
            <person name="Pei D."/>
        </authorList>
    </citation>
    <scope>NUCLEOTIDE SEQUENCE [LARGE SCALE GENOMIC DNA]</scope>
    <source>
        <strain evidence="4">Sxm20200214</strain>
        <tissue evidence="4">Leaf</tissue>
    </source>
</reference>
<evidence type="ECO:0000256" key="2">
    <source>
        <dbReference type="SAM" id="MobiDB-lite"/>
    </source>
</evidence>
<dbReference type="PANTHER" id="PTHR37173">
    <property type="entry name" value="HYDROXYPROLINE-RICH GLYCOPROTEIN FAMILY PROTEIN"/>
    <property type="match status" value="1"/>
</dbReference>
<evidence type="ECO:0000259" key="3">
    <source>
        <dbReference type="PROSITE" id="PS50144"/>
    </source>
</evidence>
<organism evidence="4 5">
    <name type="scientific">Brassica carinata</name>
    <name type="common">Ethiopian mustard</name>
    <name type="synonym">Abyssinian cabbage</name>
    <dbReference type="NCBI Taxonomy" id="52824"/>
    <lineage>
        <taxon>Eukaryota</taxon>
        <taxon>Viridiplantae</taxon>
        <taxon>Streptophyta</taxon>
        <taxon>Embryophyta</taxon>
        <taxon>Tracheophyta</taxon>
        <taxon>Spermatophyta</taxon>
        <taxon>Magnoliopsida</taxon>
        <taxon>eudicotyledons</taxon>
        <taxon>Gunneridae</taxon>
        <taxon>Pentapetalae</taxon>
        <taxon>rosids</taxon>
        <taxon>malvids</taxon>
        <taxon>Brassicales</taxon>
        <taxon>Brassicaceae</taxon>
        <taxon>Brassiceae</taxon>
        <taxon>Brassica</taxon>
    </lineage>
</organism>
<protein>
    <recommendedName>
        <fullName evidence="3">MATH domain-containing protein</fullName>
    </recommendedName>
</protein>
<feature type="compositionally biased region" description="Polar residues" evidence="2">
    <location>
        <begin position="111"/>
        <end position="120"/>
    </location>
</feature>
<comment type="pathway">
    <text evidence="1">Protein modification; protein ubiquitination.</text>
</comment>
<dbReference type="PROSITE" id="PS50144">
    <property type="entry name" value="MATH"/>
    <property type="match status" value="1"/>
</dbReference>
<feature type="domain" description="MATH" evidence="3">
    <location>
        <begin position="1"/>
        <end position="33"/>
    </location>
</feature>
<gene>
    <name evidence="4" type="ORF">Bca52824_016449</name>
</gene>
<dbReference type="InterPro" id="IPR011333">
    <property type="entry name" value="SKP1/BTB/POZ_sf"/>
</dbReference>
<dbReference type="Gene3D" id="2.60.210.10">
    <property type="entry name" value="Apoptosis, Tumor Necrosis Factor Receptor Associated Protein 2, Chain A"/>
    <property type="match status" value="1"/>
</dbReference>
<dbReference type="OrthoDB" id="1735564at2759"/>
<dbReference type="InterPro" id="IPR002083">
    <property type="entry name" value="MATH/TRAF_dom"/>
</dbReference>
<sequence length="205" mass="23352">MIFIRGYNHFIRRTQLETSEFLKDDCLIINCTVGVVVSEVQCPQLNSVRIPDSELGLHFGVLLDNMEGSDVTFDIAGEKFQAHKLVRITEGASLYSLCRSWLRKGAHEGVQKQQSDTRTCLSKPMPASDVVETSLPKDEPNSGEENKEDEESVKQLSNSHILKRHVDRAKKVHARNVVWFLENNDKQQLSDESQSKGEDELWLRK</sequence>